<dbReference type="GO" id="GO:0006281">
    <property type="term" value="P:DNA repair"/>
    <property type="evidence" value="ECO:0007669"/>
    <property type="project" value="TreeGrafter"/>
</dbReference>
<dbReference type="Gene3D" id="1.10.150.240">
    <property type="entry name" value="Putative phosphatase, domain 2"/>
    <property type="match status" value="1"/>
</dbReference>
<dbReference type="RefSeq" id="WP_215605162.1">
    <property type="nucleotide sequence ID" value="NZ_CP076136.1"/>
</dbReference>
<evidence type="ECO:0000313" key="5">
    <source>
        <dbReference type="EMBL" id="QWG24418.1"/>
    </source>
</evidence>
<keyword evidence="5" id="KW-0378">Hydrolase</keyword>
<dbReference type="NCBIfam" id="TIGR01549">
    <property type="entry name" value="HAD-SF-IA-v1"/>
    <property type="match status" value="1"/>
</dbReference>
<organism evidence="5 6">
    <name type="scientific">Bradyrhizobium sediminis</name>
    <dbReference type="NCBI Taxonomy" id="2840469"/>
    <lineage>
        <taxon>Bacteria</taxon>
        <taxon>Pseudomonadati</taxon>
        <taxon>Pseudomonadota</taxon>
        <taxon>Alphaproteobacteria</taxon>
        <taxon>Hyphomicrobiales</taxon>
        <taxon>Nitrobacteraceae</taxon>
        <taxon>Bradyrhizobium</taxon>
    </lineage>
</organism>
<dbReference type="Gene3D" id="3.40.50.1000">
    <property type="entry name" value="HAD superfamily/HAD-like"/>
    <property type="match status" value="1"/>
</dbReference>
<dbReference type="CDD" id="cd01427">
    <property type="entry name" value="HAD_like"/>
    <property type="match status" value="1"/>
</dbReference>
<dbReference type="EC" id="3.1.3.18" evidence="4"/>
<dbReference type="InterPro" id="IPR006439">
    <property type="entry name" value="HAD-SF_hydro_IA"/>
</dbReference>
<dbReference type="SFLD" id="SFLDS00003">
    <property type="entry name" value="Haloacid_Dehalogenase"/>
    <property type="match status" value="1"/>
</dbReference>
<evidence type="ECO:0000256" key="1">
    <source>
        <dbReference type="ARBA" id="ARBA00000830"/>
    </source>
</evidence>
<dbReference type="PRINTS" id="PR00413">
    <property type="entry name" value="HADHALOGNASE"/>
</dbReference>
<dbReference type="GO" id="GO:0008967">
    <property type="term" value="F:phosphoglycolate phosphatase activity"/>
    <property type="evidence" value="ECO:0007669"/>
    <property type="project" value="UniProtKB-EC"/>
</dbReference>
<comment type="pathway">
    <text evidence="2">Organic acid metabolism; glycolate biosynthesis; glycolate from 2-phosphoglycolate: step 1/1.</text>
</comment>
<accession>A0A975RYP5</accession>
<protein>
    <recommendedName>
        <fullName evidence="4">phosphoglycolate phosphatase</fullName>
        <ecNumber evidence="4">3.1.3.18</ecNumber>
    </recommendedName>
</protein>
<comment type="similarity">
    <text evidence="3">Belongs to the HAD-like hydrolase superfamily. CbbY/CbbZ/Gph/YieH family.</text>
</comment>
<dbReference type="InterPro" id="IPR023214">
    <property type="entry name" value="HAD_sf"/>
</dbReference>
<gene>
    <name evidence="5" type="ORF">KMZ93_05790</name>
</gene>
<dbReference type="GO" id="GO:0005829">
    <property type="term" value="C:cytosol"/>
    <property type="evidence" value="ECO:0007669"/>
    <property type="project" value="TreeGrafter"/>
</dbReference>
<comment type="catalytic activity">
    <reaction evidence="1">
        <text>2-phosphoglycolate + H2O = glycolate + phosphate</text>
        <dbReference type="Rhea" id="RHEA:14369"/>
        <dbReference type="ChEBI" id="CHEBI:15377"/>
        <dbReference type="ChEBI" id="CHEBI:29805"/>
        <dbReference type="ChEBI" id="CHEBI:43474"/>
        <dbReference type="ChEBI" id="CHEBI:58033"/>
        <dbReference type="EC" id="3.1.3.18"/>
    </reaction>
</comment>
<dbReference type="PANTHER" id="PTHR43434:SF1">
    <property type="entry name" value="PHOSPHOGLYCOLATE PHOSPHATASE"/>
    <property type="match status" value="1"/>
</dbReference>
<evidence type="ECO:0000256" key="4">
    <source>
        <dbReference type="ARBA" id="ARBA00013078"/>
    </source>
</evidence>
<evidence type="ECO:0000256" key="2">
    <source>
        <dbReference type="ARBA" id="ARBA00004818"/>
    </source>
</evidence>
<dbReference type="SUPFAM" id="SSF56784">
    <property type="entry name" value="HAD-like"/>
    <property type="match status" value="1"/>
</dbReference>
<dbReference type="Proteomes" id="UP000676951">
    <property type="component" value="Chromosome"/>
</dbReference>
<dbReference type="EMBL" id="CP076136">
    <property type="protein sequence ID" value="QWG24418.1"/>
    <property type="molecule type" value="Genomic_DNA"/>
</dbReference>
<evidence type="ECO:0000256" key="3">
    <source>
        <dbReference type="ARBA" id="ARBA00006171"/>
    </source>
</evidence>
<dbReference type="Pfam" id="PF00702">
    <property type="entry name" value="Hydrolase"/>
    <property type="match status" value="1"/>
</dbReference>
<name>A0A975RYP5_9BRAD</name>
<keyword evidence="6" id="KW-1185">Reference proteome</keyword>
<proteinExistence type="inferred from homology"/>
<dbReference type="PANTHER" id="PTHR43434">
    <property type="entry name" value="PHOSPHOGLYCOLATE PHOSPHATASE"/>
    <property type="match status" value="1"/>
</dbReference>
<dbReference type="InterPro" id="IPR050155">
    <property type="entry name" value="HAD-like_hydrolase_sf"/>
</dbReference>
<dbReference type="AlphaFoldDB" id="A0A975RYP5"/>
<sequence length="240" mass="24689">MTHSGKAGPIRAILFDKDGTLVDFQRSFGPAVREVMQHLSGGDRAAYQRLVAASRFVEDGPWFLPDSPLIAEPTSVYGVLWATALGRPANAALFAEIDRLLCDATTRHLTAIGDPGTLLASLAARGYRLGLVTNDAEITARAHARKLGLDGVLEFVAGYDSGFGAKPDPGPVLAFALAVGVAASEIAVVGDSVHDLAAARAAGAVAIGVLTGPAPPAVLAPHADAVLGSPAELPAWLDSR</sequence>
<dbReference type="InterPro" id="IPR023198">
    <property type="entry name" value="PGP-like_dom2"/>
</dbReference>
<dbReference type="InterPro" id="IPR036412">
    <property type="entry name" value="HAD-like_sf"/>
</dbReference>
<dbReference type="SFLD" id="SFLDG01129">
    <property type="entry name" value="C1.5:_HAD__Beta-PGM__Phosphata"/>
    <property type="match status" value="1"/>
</dbReference>
<reference evidence="5 6" key="1">
    <citation type="submission" date="2021-06" db="EMBL/GenBank/DDBJ databases">
        <title>Bradyrhizobium sp. S2-11-4 Genome sequencing.</title>
        <authorList>
            <person name="Jin L."/>
        </authorList>
    </citation>
    <scope>NUCLEOTIDE SEQUENCE [LARGE SCALE GENOMIC DNA]</scope>
    <source>
        <strain evidence="5 6">S2-11-4</strain>
    </source>
</reference>
<evidence type="ECO:0000313" key="6">
    <source>
        <dbReference type="Proteomes" id="UP000676951"/>
    </source>
</evidence>